<dbReference type="SUPFAM" id="SSF82171">
    <property type="entry name" value="DPP6 N-terminal domain-like"/>
    <property type="match status" value="1"/>
</dbReference>
<dbReference type="AlphaFoldDB" id="A0A4Y6Q0E7"/>
<organism evidence="3 4">
    <name type="scientific">Persicimonas caeni</name>
    <dbReference type="NCBI Taxonomy" id="2292766"/>
    <lineage>
        <taxon>Bacteria</taxon>
        <taxon>Deltaproteobacteria</taxon>
        <taxon>Bradymonadales</taxon>
        <taxon>Bradymonadaceae</taxon>
        <taxon>Persicimonas</taxon>
    </lineage>
</organism>
<feature type="chain" id="PRO_5030106802" description="Bacterial surface antigen (D15) domain-containing protein" evidence="2">
    <location>
        <begin position="27"/>
        <end position="982"/>
    </location>
</feature>
<protein>
    <recommendedName>
        <fullName evidence="5">Bacterial surface antigen (D15) domain-containing protein</fullName>
    </recommendedName>
</protein>
<proteinExistence type="inferred from homology"/>
<evidence type="ECO:0008006" key="5">
    <source>
        <dbReference type="Google" id="ProtNLM"/>
    </source>
</evidence>
<dbReference type="PANTHER" id="PTHR36842:SF1">
    <property type="entry name" value="PROTEIN TOLB"/>
    <property type="match status" value="1"/>
</dbReference>
<dbReference type="GO" id="GO:0019867">
    <property type="term" value="C:outer membrane"/>
    <property type="evidence" value="ECO:0007669"/>
    <property type="project" value="InterPro"/>
</dbReference>
<dbReference type="OrthoDB" id="9799878at2"/>
<dbReference type="Pfam" id="PF07676">
    <property type="entry name" value="PD40"/>
    <property type="match status" value="2"/>
</dbReference>
<dbReference type="PANTHER" id="PTHR36842">
    <property type="entry name" value="PROTEIN TOLB HOMOLOG"/>
    <property type="match status" value="1"/>
</dbReference>
<dbReference type="RefSeq" id="WP_141200433.1">
    <property type="nucleotide sequence ID" value="NZ_CP041186.1"/>
</dbReference>
<dbReference type="InterPro" id="IPR011042">
    <property type="entry name" value="6-blade_b-propeller_TolB-like"/>
</dbReference>
<dbReference type="EMBL" id="CP041186">
    <property type="protein sequence ID" value="QDG53983.1"/>
    <property type="molecule type" value="Genomic_DNA"/>
</dbReference>
<evidence type="ECO:0000313" key="4">
    <source>
        <dbReference type="Proteomes" id="UP000315995"/>
    </source>
</evidence>
<dbReference type="InterPro" id="IPR011659">
    <property type="entry name" value="WD40"/>
</dbReference>
<dbReference type="Gene3D" id="2.120.10.30">
    <property type="entry name" value="TolB, C-terminal domain"/>
    <property type="match status" value="2"/>
</dbReference>
<name>A0A4Y6Q0E7_PERCE</name>
<feature type="signal peptide" evidence="2">
    <location>
        <begin position="1"/>
        <end position="26"/>
    </location>
</feature>
<accession>A0A5B8YBU6</accession>
<gene>
    <name evidence="3" type="ORF">FIV42_25540</name>
</gene>
<sequence>MPNRFHRLLAALLTLFALTLPVRATALDDPDLEYYTLETPHFYVHYYSGLEDFAHRVAKVHEEAHIILSPLLDWTPADKTHVVITDKTDTANGSANVYGRNRVVIYSMPPEPEGVLGYYDDWLRILVYHEYVHILHLDTTTEEAPIINSVIGKQLNPNQVLPRWYIEGLATMYESHRTGTGRIESSLFQMWLRTAALEEKFFTLGTATGSPVEWPMGSAAYLYGGFFMDYVTETRGQEFVRKFNHEYGSRLIPFSLNQTAEKAGGETFHELWREWTAHEQADALAKRIAVRAKGQTQLDFVTSGGGGNRYPTPRPDSGQMSFHRADLESHAAFSVTRTTGTDHDVLFEVNGASGPHDWTPDGESLVYGRRTIIENVYAFSDLYVRNLDTGRDRRLTEGERAREPAVSPDGERIAYVRNTHGSMELAVRPLASGPGKKSEVLVGSSKWPGDDERHWQQISQPTWRPDGKALVFSWWRLDTRQRDLWLYEFDKPAGERLTNLTDDAAHDLDPHFADDGKLYFASDRTGIYNAYVMDLDAQKTWQLSNVVNGVFSPRPSNDGQWIYVSAYTSDGYEIARFRKPTRLWREAPESYAGPARRDYPHVDTSDWVTHDYQPWRWLAPLFFTPELSVLFSGTGVGGTLQGYDPISHHGWALSALWTTGPNLTDSSSLLSGSYAYGALPVDLGVSASVRTFPDTRSLVAENRYIPFTERAYSLSGRASYPIRSVDDSLRLSTSVGVRFNEFLDEPQVDHDPADIEPRYPDHGFSGDLRLSLSYSDLEYYPQGVSVTDGWHTHISFNLQNDLSDTDINSVSLTYGLGAYVSIPWFDHHVAAIKMNGGIIRSNFPGSRGFAIGGYSPQDILTDLVLQQPSGQFALRGYPPGFTRGSQYQVWSGEYRFPIHNFDQGFSTVPVFFRRLKGQLFADVGAAYDGYLTDADLLSSVGGEVQLDATFGYFLGGALRLGYAHGLDEGGVSEWYLRYGGGF</sequence>
<reference evidence="3 4" key="1">
    <citation type="submission" date="2019-06" db="EMBL/GenBank/DDBJ databases">
        <title>Persicimonas caeni gen. nov., sp. nov., a predatory bacterium isolated from solar saltern.</title>
        <authorList>
            <person name="Wang S."/>
        </authorList>
    </citation>
    <scope>NUCLEOTIDE SEQUENCE [LARGE SCALE GENOMIC DNA]</scope>
    <source>
        <strain evidence="3 4">YN101</strain>
    </source>
</reference>
<evidence type="ECO:0000313" key="3">
    <source>
        <dbReference type="EMBL" id="QDG53983.1"/>
    </source>
</evidence>
<comment type="similarity">
    <text evidence="1">Belongs to the TolB family.</text>
</comment>
<accession>A0A4Y6Q0E7</accession>
<dbReference type="Proteomes" id="UP000315995">
    <property type="component" value="Chromosome"/>
</dbReference>
<evidence type="ECO:0000256" key="2">
    <source>
        <dbReference type="SAM" id="SignalP"/>
    </source>
</evidence>
<keyword evidence="4" id="KW-1185">Reference proteome</keyword>
<keyword evidence="2" id="KW-0732">Signal</keyword>
<evidence type="ECO:0000256" key="1">
    <source>
        <dbReference type="ARBA" id="ARBA00009820"/>
    </source>
</evidence>